<evidence type="ECO:0000313" key="2">
    <source>
        <dbReference type="EMBL" id="CAG6704896.1"/>
    </source>
</evidence>
<evidence type="ECO:0000256" key="1">
    <source>
        <dbReference type="SAM" id="Phobius"/>
    </source>
</evidence>
<keyword evidence="1" id="KW-1133">Transmembrane helix</keyword>
<keyword evidence="1" id="KW-0812">Transmembrane</keyword>
<protein>
    <submittedName>
        <fullName evidence="2">Uncharacterized protein</fullName>
    </submittedName>
</protein>
<accession>A0A8D8UHL9</accession>
<dbReference type="EMBL" id="HBUF01342067">
    <property type="protein sequence ID" value="CAG6704896.1"/>
    <property type="molecule type" value="Transcribed_RNA"/>
</dbReference>
<reference evidence="2" key="1">
    <citation type="submission" date="2021-05" db="EMBL/GenBank/DDBJ databases">
        <authorList>
            <person name="Alioto T."/>
            <person name="Alioto T."/>
            <person name="Gomez Garrido J."/>
        </authorList>
    </citation>
    <scope>NUCLEOTIDE SEQUENCE</scope>
</reference>
<dbReference type="AlphaFoldDB" id="A0A8D8UHL9"/>
<organism evidence="2">
    <name type="scientific">Cacopsylla melanoneura</name>
    <dbReference type="NCBI Taxonomy" id="428564"/>
    <lineage>
        <taxon>Eukaryota</taxon>
        <taxon>Metazoa</taxon>
        <taxon>Ecdysozoa</taxon>
        <taxon>Arthropoda</taxon>
        <taxon>Hexapoda</taxon>
        <taxon>Insecta</taxon>
        <taxon>Pterygota</taxon>
        <taxon>Neoptera</taxon>
        <taxon>Paraneoptera</taxon>
        <taxon>Hemiptera</taxon>
        <taxon>Sternorrhyncha</taxon>
        <taxon>Psylloidea</taxon>
        <taxon>Psyllidae</taxon>
        <taxon>Psyllinae</taxon>
        <taxon>Cacopsylla</taxon>
    </lineage>
</organism>
<proteinExistence type="predicted"/>
<keyword evidence="1" id="KW-0472">Membrane</keyword>
<sequence length="145" mass="16765">METHIFLFHIQILRQILHTIAPSNDLILGSLYLRLNSPFTIYLINTNMTCKHCHVLLYSKFIVTYLLLALSGWYFITAEVFSIAGFTHYGKIHIDVANFTQLTRKSCPLLASHITARFILMLLTSHSLQESLVHCWLHTLLQDSY</sequence>
<dbReference type="EMBL" id="HBUF01342069">
    <property type="protein sequence ID" value="CAG6704897.1"/>
    <property type="molecule type" value="Transcribed_RNA"/>
</dbReference>
<name>A0A8D8UHL9_9HEMI</name>
<feature type="transmembrane region" description="Helical" evidence="1">
    <location>
        <begin position="55"/>
        <end position="76"/>
    </location>
</feature>